<proteinExistence type="predicted"/>
<dbReference type="Proteomes" id="UP000034291">
    <property type="component" value="Unassembled WGS sequence"/>
</dbReference>
<dbReference type="Pfam" id="PF10342">
    <property type="entry name" value="Kre9_KNH"/>
    <property type="match status" value="1"/>
</dbReference>
<dbReference type="PANTHER" id="PTHR35185:SF1">
    <property type="entry name" value="UPF0619 GPI-ANCHORED MEMBRANE PROTEIN C1322.10"/>
    <property type="match status" value="1"/>
</dbReference>
<dbReference type="InterPro" id="IPR018466">
    <property type="entry name" value="Kre9/Knh1-like_N"/>
</dbReference>
<dbReference type="AlphaFoldDB" id="A0A0F8V2S3"/>
<dbReference type="InterPro" id="IPR052479">
    <property type="entry name" value="GPI-anchor_Adhesion_Reg"/>
</dbReference>
<keyword evidence="5" id="KW-1185">Reference proteome</keyword>
<feature type="signal peptide" evidence="2">
    <location>
        <begin position="1"/>
        <end position="18"/>
    </location>
</feature>
<reference evidence="4 5" key="1">
    <citation type="submission" date="2015-02" db="EMBL/GenBank/DDBJ databases">
        <title>Draft Genome Sequences of Two Closely-Related Aflatoxigenic Aspergillus Species Obtained from the Cote d'Ivoire.</title>
        <authorList>
            <person name="Moore G.G."/>
            <person name="Beltz S.B."/>
            <person name="Mack B.M."/>
        </authorList>
    </citation>
    <scope>NUCLEOTIDE SEQUENCE [LARGE SCALE GENOMIC DNA]</scope>
    <source>
        <strain evidence="4 5">SRRC1468</strain>
    </source>
</reference>
<feature type="domain" description="Yeast cell wall synthesis Kre9/Knh1-like N-terminal" evidence="3">
    <location>
        <begin position="23"/>
        <end position="114"/>
    </location>
</feature>
<gene>
    <name evidence="4" type="ORF">ARAM_005117</name>
</gene>
<organism evidence="4 5">
    <name type="scientific">Aspergillus rambellii</name>
    <dbReference type="NCBI Taxonomy" id="308745"/>
    <lineage>
        <taxon>Eukaryota</taxon>
        <taxon>Fungi</taxon>
        <taxon>Dikarya</taxon>
        <taxon>Ascomycota</taxon>
        <taxon>Pezizomycotina</taxon>
        <taxon>Eurotiomycetes</taxon>
        <taxon>Eurotiomycetidae</taxon>
        <taxon>Eurotiales</taxon>
        <taxon>Aspergillaceae</taxon>
        <taxon>Aspergillus</taxon>
        <taxon>Aspergillus subgen. Nidulantes</taxon>
    </lineage>
</organism>
<name>A0A0F8V2S3_9EURO</name>
<dbReference type="PANTHER" id="PTHR35185">
    <property type="entry name" value="SERINE/THREONINE-RICH PROTEIN ADG2-RELATED"/>
    <property type="match status" value="1"/>
</dbReference>
<dbReference type="OrthoDB" id="5316007at2759"/>
<evidence type="ECO:0000313" key="5">
    <source>
        <dbReference type="Proteomes" id="UP000034291"/>
    </source>
</evidence>
<sequence length="168" mass="17931">MRFLSLSFMLAFAVSVLALTITEPNNNDQVDLSKPYTVKWTTVGSDPNNFTLVLVNSVGHNIQKTIAEMVQSSKSEYTIDKVWGIPVANGYQFNFLSAQKENTGILAQSSQFNVTKVGEAPKSHTATATATATHTASTSTPTSAASKVLAILPAVAMSLVISLFAMTL</sequence>
<accession>A0A0F8V2S3</accession>
<comment type="caution">
    <text evidence="4">The sequence shown here is derived from an EMBL/GenBank/DDBJ whole genome shotgun (WGS) entry which is preliminary data.</text>
</comment>
<evidence type="ECO:0000256" key="2">
    <source>
        <dbReference type="SAM" id="SignalP"/>
    </source>
</evidence>
<protein>
    <recommendedName>
        <fullName evidence="3">Yeast cell wall synthesis Kre9/Knh1-like N-terminal domain-containing protein</fullName>
    </recommendedName>
</protein>
<dbReference type="EMBL" id="JZBS01000609">
    <property type="protein sequence ID" value="KKK26053.1"/>
    <property type="molecule type" value="Genomic_DNA"/>
</dbReference>
<evidence type="ECO:0000313" key="4">
    <source>
        <dbReference type="EMBL" id="KKK26053.1"/>
    </source>
</evidence>
<evidence type="ECO:0000256" key="1">
    <source>
        <dbReference type="ARBA" id="ARBA00022729"/>
    </source>
</evidence>
<evidence type="ECO:0000259" key="3">
    <source>
        <dbReference type="Pfam" id="PF10342"/>
    </source>
</evidence>
<keyword evidence="1 2" id="KW-0732">Signal</keyword>
<dbReference type="STRING" id="308745.A0A0F8V2S3"/>
<feature type="chain" id="PRO_5002528775" description="Yeast cell wall synthesis Kre9/Knh1-like N-terminal domain-containing protein" evidence="2">
    <location>
        <begin position="19"/>
        <end position="168"/>
    </location>
</feature>